<dbReference type="Proteomes" id="UP001500968">
    <property type="component" value="Unassembled WGS sequence"/>
</dbReference>
<feature type="region of interest" description="Disordered" evidence="1">
    <location>
        <begin position="566"/>
        <end position="599"/>
    </location>
</feature>
<protein>
    <recommendedName>
        <fullName evidence="3">Peptidase M56 domain-containing protein</fullName>
    </recommendedName>
</protein>
<feature type="transmembrane region" description="Helical" evidence="2">
    <location>
        <begin position="269"/>
        <end position="288"/>
    </location>
</feature>
<keyword evidence="2" id="KW-1133">Transmembrane helix</keyword>
<evidence type="ECO:0000256" key="1">
    <source>
        <dbReference type="SAM" id="MobiDB-lite"/>
    </source>
</evidence>
<feature type="transmembrane region" description="Helical" evidence="2">
    <location>
        <begin position="92"/>
        <end position="113"/>
    </location>
</feature>
<keyword evidence="2" id="KW-0472">Membrane</keyword>
<dbReference type="EMBL" id="BAABCR010000013">
    <property type="protein sequence ID" value="GAA4028573.1"/>
    <property type="molecule type" value="Genomic_DNA"/>
</dbReference>
<dbReference type="Pfam" id="PF05569">
    <property type="entry name" value="Peptidase_M56"/>
    <property type="match status" value="1"/>
</dbReference>
<organism evidence="4 5">
    <name type="scientific">Flavobacterium cheonhonense</name>
    <dbReference type="NCBI Taxonomy" id="706185"/>
    <lineage>
        <taxon>Bacteria</taxon>
        <taxon>Pseudomonadati</taxon>
        <taxon>Bacteroidota</taxon>
        <taxon>Flavobacteriia</taxon>
        <taxon>Flavobacteriales</taxon>
        <taxon>Flavobacteriaceae</taxon>
        <taxon>Flavobacterium</taxon>
    </lineage>
</organism>
<feature type="transmembrane region" description="Helical" evidence="2">
    <location>
        <begin position="183"/>
        <end position="201"/>
    </location>
</feature>
<dbReference type="CDD" id="cd07341">
    <property type="entry name" value="M56_BlaR1_MecR1_like"/>
    <property type="match status" value="1"/>
</dbReference>
<evidence type="ECO:0000256" key="2">
    <source>
        <dbReference type="SAM" id="Phobius"/>
    </source>
</evidence>
<proteinExistence type="predicted"/>
<keyword evidence="2" id="KW-0812">Transmembrane</keyword>
<accession>A0ABP7TMM6</accession>
<dbReference type="PANTHER" id="PTHR34978">
    <property type="entry name" value="POSSIBLE SENSOR-TRANSDUCER PROTEIN BLAR"/>
    <property type="match status" value="1"/>
</dbReference>
<dbReference type="InterPro" id="IPR008756">
    <property type="entry name" value="Peptidase_M56"/>
</dbReference>
<dbReference type="RefSeq" id="WP_324690630.1">
    <property type="nucleotide sequence ID" value="NZ_BAABCR010000013.1"/>
</dbReference>
<name>A0ABP7TMM6_9FLAO</name>
<evidence type="ECO:0000313" key="4">
    <source>
        <dbReference type="EMBL" id="GAA4028573.1"/>
    </source>
</evidence>
<feature type="transmembrane region" description="Helical" evidence="2">
    <location>
        <begin position="6"/>
        <end position="25"/>
    </location>
</feature>
<feature type="transmembrane region" description="Helical" evidence="2">
    <location>
        <begin position="37"/>
        <end position="54"/>
    </location>
</feature>
<comment type="caution">
    <text evidence="4">The sequence shown here is derived from an EMBL/GenBank/DDBJ whole genome shotgun (WGS) entry which is preliminary data.</text>
</comment>
<reference evidence="5" key="1">
    <citation type="journal article" date="2019" name="Int. J. Syst. Evol. Microbiol.">
        <title>The Global Catalogue of Microorganisms (GCM) 10K type strain sequencing project: providing services to taxonomists for standard genome sequencing and annotation.</title>
        <authorList>
            <consortium name="The Broad Institute Genomics Platform"/>
            <consortium name="The Broad Institute Genome Sequencing Center for Infectious Disease"/>
            <person name="Wu L."/>
            <person name="Ma J."/>
        </authorList>
    </citation>
    <scope>NUCLEOTIDE SEQUENCE [LARGE SCALE GENOMIC DNA]</scope>
    <source>
        <strain evidence="5">JCM 17064</strain>
    </source>
</reference>
<keyword evidence="5" id="KW-1185">Reference proteome</keyword>
<feature type="domain" description="Peptidase M56" evidence="3">
    <location>
        <begin position="151"/>
        <end position="259"/>
    </location>
</feature>
<dbReference type="InterPro" id="IPR052173">
    <property type="entry name" value="Beta-lactam_resp_regulator"/>
</dbReference>
<evidence type="ECO:0000313" key="5">
    <source>
        <dbReference type="Proteomes" id="UP001500968"/>
    </source>
</evidence>
<dbReference type="PANTHER" id="PTHR34978:SF3">
    <property type="entry name" value="SLR0241 PROTEIN"/>
    <property type="match status" value="1"/>
</dbReference>
<sequence length="631" mass="73107">METLFINLIKSSALIAAFYLAYHFLVRKETFFNSNRWFLLTGLFTALLLPWFNITKVVYVEKPKMALADLVAYSSQNMVATPRVATPEPFDWMLLVWFGYLAITLFLLARIVINFTSLFRMLYNQQKTKKEDFTLVDLNQNIAPFSFFNYIVYNSSLYTPEELQSILLHEKVHSREKHSFDVMMAKLFCIIFWFNPFVWLYKKAIIQNLEYIADHKAVQQLENPKVYQMALLKAISNQNCLSITNNFYQSLIKKRIVMLNTNQSQQRNVWKYSIILPVLIGFVMLFQIKTIAQEKMGNTVLSQTNPKEEVRLVIDKNTSDADLKREAQRLKEKHGVTLKYSKIKRNENGEITGIKVEFKDKKGNKGVSQVAGNEPISPIHFYKNEDAIGFGKPRGMRVYANVPGMKTDDKEPFVFHFDGDSLAEVSDFNFDFDFKMPEHPEFPEMPEMPELPEAFAWHDVDKANILIRKGAQKPLVIINGKVISDDSEIEKAIEEAEAKGEFNIKIETDGDGEDKQVFINGEDIAKIRGNAMKNAQIQIQRMKPEMRQQLIKSRALVRKEMLRAREEMEKAKPEMERARREMELSKPDMEKAKAEMEKARAEMLKAKEEMIKAKAELEKAKADLKKTSQKS</sequence>
<evidence type="ECO:0000259" key="3">
    <source>
        <dbReference type="Pfam" id="PF05569"/>
    </source>
</evidence>
<gene>
    <name evidence="4" type="ORF">GCM10022386_10280</name>
</gene>